<dbReference type="AlphaFoldDB" id="A0A6P6ESP4"/>
<name>A0A6P6ESP4_OCTDE</name>
<feature type="compositionally biased region" description="Basic and acidic residues" evidence="5">
    <location>
        <begin position="1"/>
        <end position="13"/>
    </location>
</feature>
<keyword evidence="3" id="KW-0862">Zinc</keyword>
<keyword evidence="2 4" id="KW-0863">Zinc-finger</keyword>
<organism evidence="7 8">
    <name type="scientific">Octodon degus</name>
    <name type="common">Degu</name>
    <name type="synonym">Sciurus degus</name>
    <dbReference type="NCBI Taxonomy" id="10160"/>
    <lineage>
        <taxon>Eukaryota</taxon>
        <taxon>Metazoa</taxon>
        <taxon>Chordata</taxon>
        <taxon>Craniata</taxon>
        <taxon>Vertebrata</taxon>
        <taxon>Euteleostomi</taxon>
        <taxon>Mammalia</taxon>
        <taxon>Eutheria</taxon>
        <taxon>Euarchontoglires</taxon>
        <taxon>Glires</taxon>
        <taxon>Rodentia</taxon>
        <taxon>Hystricomorpha</taxon>
        <taxon>Octodontidae</taxon>
        <taxon>Octodon</taxon>
    </lineage>
</organism>
<protein>
    <submittedName>
        <fullName evidence="8">Zinc finger BED domain-containing protein 5 isoform X1</fullName>
    </submittedName>
</protein>
<keyword evidence="1" id="KW-0479">Metal-binding</keyword>
<evidence type="ECO:0000256" key="2">
    <source>
        <dbReference type="ARBA" id="ARBA00022771"/>
    </source>
</evidence>
<evidence type="ECO:0000256" key="4">
    <source>
        <dbReference type="PROSITE-ProRule" id="PRU00027"/>
    </source>
</evidence>
<dbReference type="PROSITE" id="PS50808">
    <property type="entry name" value="ZF_BED"/>
    <property type="match status" value="1"/>
</dbReference>
<dbReference type="SUPFAM" id="SSF53098">
    <property type="entry name" value="Ribonuclease H-like"/>
    <property type="match status" value="1"/>
</dbReference>
<dbReference type="GO" id="GO:0003677">
    <property type="term" value="F:DNA binding"/>
    <property type="evidence" value="ECO:0007669"/>
    <property type="project" value="InterPro"/>
</dbReference>
<evidence type="ECO:0000259" key="6">
    <source>
        <dbReference type="PROSITE" id="PS50808"/>
    </source>
</evidence>
<dbReference type="GO" id="GO:0008270">
    <property type="term" value="F:zinc ion binding"/>
    <property type="evidence" value="ECO:0007669"/>
    <property type="project" value="UniProtKB-KW"/>
</dbReference>
<dbReference type="Proteomes" id="UP000515203">
    <property type="component" value="Unplaced"/>
</dbReference>
<dbReference type="InterPro" id="IPR003656">
    <property type="entry name" value="Znf_BED"/>
</dbReference>
<gene>
    <name evidence="8" type="primary">Zbed5</name>
</gene>
<evidence type="ECO:0000256" key="5">
    <source>
        <dbReference type="SAM" id="MobiDB-lite"/>
    </source>
</evidence>
<proteinExistence type="predicted"/>
<dbReference type="GeneID" id="101571072"/>
<dbReference type="CTD" id="58486"/>
<keyword evidence="7" id="KW-1185">Reference proteome</keyword>
<evidence type="ECO:0000313" key="8">
    <source>
        <dbReference type="RefSeq" id="XP_023575142.1"/>
    </source>
</evidence>
<reference evidence="8" key="1">
    <citation type="submission" date="2025-08" db="UniProtKB">
        <authorList>
            <consortium name="RefSeq"/>
        </authorList>
    </citation>
    <scope>IDENTIFICATION</scope>
</reference>
<evidence type="ECO:0000313" key="7">
    <source>
        <dbReference type="Proteomes" id="UP000515203"/>
    </source>
</evidence>
<dbReference type="PANTHER" id="PTHR45913">
    <property type="entry name" value="EPM2A-INTERACTING PROTEIN 1"/>
    <property type="match status" value="1"/>
</dbReference>
<evidence type="ECO:0000256" key="3">
    <source>
        <dbReference type="ARBA" id="ARBA00022833"/>
    </source>
</evidence>
<dbReference type="FunCoup" id="A0A6P6ESP4">
    <property type="interactions" value="1406"/>
</dbReference>
<evidence type="ECO:0000256" key="1">
    <source>
        <dbReference type="ARBA" id="ARBA00022723"/>
    </source>
</evidence>
<accession>A0A6P6ESP4</accession>
<sequence length="741" mass="84106">MPARTRLREEPRGGRSGLAGAAREGSPEVWPGCPGDWLRSDPSLARRAPGGRLVVIPLPSPSFNFILLKSLLFKLLKWRVRLQKGVLLISESLKQEVESFCYQIVSDSNNQKVGILQSEDEHLQPSVSKKSDTELSRVTFMSGSNKMTFSKKPKRRKYDESYLSFGFTYFGNRDAPHAQCVLCKKILSNSSLAPSKLRRHLETKHAAYKDKDISFFKQHLDSPENNKPPTPKIVNTDNESATEASYNVSYHIALSGEAHTIGELLIKPCAKDVVMRMFDEQYSKKIDAVQLSNSTVARRIKDLAADIEEELVCRLKICDGFSLQLDESADVSGLAVLLVFIRYRFNKSIEEDLLLCESLQSNATGEEIFNCINSFMQKHEIEWEKCVDVCSDASRATDGKIAEAITLMKYVAPESTSSHCLLYRHALAVKVMPTSLKNVLNQAVQIINYIKARPHQSRLLKILCEEMGAQHTALLLNTEERWLTRGKVLVRLFELRRELLVFTDSAFPLSDCLTNSSWLLRLAYLADIFTKLNEVNLSMQGKNVTVFTVFDKMSSLLRKLEFWASSVEEENFDCFPTLSDFLTEINSTVDKDICSAVVQHLRGLRSTLLKYFPVTNDSNTWVRNPFTVTVKPASLVARDYESLIDLTSDSQVKQNFSELSLNDFWSNLIQEYPSIARRAVRVLLPFATMHLCETGFSYYAATKTKYRKRLDAAPHMRIRLSNITPNIKRICDKKTQKHCSH</sequence>
<feature type="domain" description="BED-type" evidence="6">
    <location>
        <begin position="156"/>
        <end position="212"/>
    </location>
</feature>
<dbReference type="PANTHER" id="PTHR45913:SF19">
    <property type="entry name" value="LOW QUALITY PROTEIN: ZINC FINGER BED DOMAIN-CONTAINING PROTEIN 5-LIKE"/>
    <property type="match status" value="1"/>
</dbReference>
<dbReference type="InParanoid" id="A0A6P6ESP4"/>
<dbReference type="InterPro" id="IPR012337">
    <property type="entry name" value="RNaseH-like_sf"/>
</dbReference>
<dbReference type="Pfam" id="PF02892">
    <property type="entry name" value="zf-BED"/>
    <property type="match status" value="1"/>
</dbReference>
<feature type="region of interest" description="Disordered" evidence="5">
    <location>
        <begin position="1"/>
        <end position="27"/>
    </location>
</feature>
<dbReference type="OrthoDB" id="1101576at2759"/>
<dbReference type="RefSeq" id="XP_023575142.1">
    <property type="nucleotide sequence ID" value="XM_023719374.1"/>
</dbReference>